<dbReference type="Proteomes" id="UP000236182">
    <property type="component" value="Unassembled WGS sequence"/>
</dbReference>
<dbReference type="AlphaFoldDB" id="A0A316WHY2"/>
<sequence>MINNIMNTTDLIIKHLNALISKYQLEIDLLTEMKKKPTNELHQAEIDINITYLEEEIKECYLTLKRITIEVSEEKNTSHSASETLDLNNLSYSYKEFNIFFEGLDGFLKSMRPKGYFGMSPQNQSDLEEQYIMIEKLREIKDFVDCNYQKNKELVSS</sequence>
<comment type="caution">
    <text evidence="1">The sequence shown here is derived from an EMBL/GenBank/DDBJ whole genome shotgun (WGS) entry which is preliminary data.</text>
</comment>
<proteinExistence type="predicted"/>
<dbReference type="EMBL" id="PPEI02000009">
    <property type="protein sequence ID" value="PWN59993.1"/>
    <property type="molecule type" value="Genomic_DNA"/>
</dbReference>
<keyword evidence="2" id="KW-1185">Reference proteome</keyword>
<evidence type="ECO:0000313" key="1">
    <source>
        <dbReference type="EMBL" id="PWN59993.1"/>
    </source>
</evidence>
<organism evidence="1 2">
    <name type="scientific">Chryseobacterium oncorhynchi</name>
    <dbReference type="NCBI Taxonomy" id="741074"/>
    <lineage>
        <taxon>Bacteria</taxon>
        <taxon>Pseudomonadati</taxon>
        <taxon>Bacteroidota</taxon>
        <taxon>Flavobacteriia</taxon>
        <taxon>Flavobacteriales</taxon>
        <taxon>Weeksellaceae</taxon>
        <taxon>Chryseobacterium group</taxon>
        <taxon>Chryseobacterium</taxon>
    </lineage>
</organism>
<protein>
    <submittedName>
        <fullName evidence="1">Uncharacterized protein</fullName>
    </submittedName>
</protein>
<gene>
    <name evidence="1" type="ORF">C1638_020715</name>
</gene>
<evidence type="ECO:0000313" key="2">
    <source>
        <dbReference type="Proteomes" id="UP000236182"/>
    </source>
</evidence>
<reference evidence="1" key="1">
    <citation type="submission" date="2018-04" db="EMBL/GenBank/DDBJ databases">
        <title>Draft Genome Sequences of Chryseobacterium lactis NCTC11390T isolated from milk, Chryseobacterium oncorhynchi 701B-08T from rainbow trout, and Chryseobacterium viscerum 687B-08T from diseased fish.</title>
        <authorList>
            <person name="Jeong J.-J."/>
            <person name="Lee Y.J."/>
            <person name="Pathiraja D."/>
            <person name="Park B."/>
            <person name="Choi I.-G."/>
            <person name="Kim K.D."/>
        </authorList>
    </citation>
    <scope>NUCLEOTIDE SEQUENCE [LARGE SCALE GENOMIC DNA]</scope>
    <source>
        <strain evidence="1">701B-08</strain>
    </source>
</reference>
<accession>A0A316WHY2</accession>
<name>A0A316WHY2_9FLAO</name>